<accession>A0A8H4CD88</accession>
<dbReference type="GO" id="GO:0016491">
    <property type="term" value="F:oxidoreductase activity"/>
    <property type="evidence" value="ECO:0007669"/>
    <property type="project" value="InterPro"/>
</dbReference>
<dbReference type="SUPFAM" id="SSF48056">
    <property type="entry name" value="Di-copper centre-containing domain"/>
    <property type="match status" value="1"/>
</dbReference>
<reference evidence="4" key="2">
    <citation type="submission" date="2020-03" db="EMBL/GenBank/DDBJ databases">
        <authorList>
            <person name="Fu F.-F."/>
            <person name="Chen J."/>
        </authorList>
    </citation>
    <scope>NUCLEOTIDE SEQUENCE</scope>
    <source>
        <strain evidence="4">Lc1</strain>
    </source>
</reference>
<dbReference type="InterPro" id="IPR008922">
    <property type="entry name" value="Di-copper_centre_dom_sf"/>
</dbReference>
<evidence type="ECO:0000259" key="3">
    <source>
        <dbReference type="PROSITE" id="PS00498"/>
    </source>
</evidence>
<dbReference type="PANTHER" id="PTHR11474">
    <property type="entry name" value="TYROSINASE FAMILY MEMBER"/>
    <property type="match status" value="1"/>
</dbReference>
<evidence type="ECO:0000256" key="2">
    <source>
        <dbReference type="SAM" id="Phobius"/>
    </source>
</evidence>
<dbReference type="Proteomes" id="UP000613401">
    <property type="component" value="Unassembled WGS sequence"/>
</dbReference>
<evidence type="ECO:0000313" key="4">
    <source>
        <dbReference type="EMBL" id="KAF3801624.1"/>
    </source>
</evidence>
<evidence type="ECO:0000256" key="1">
    <source>
        <dbReference type="ARBA" id="ARBA00022723"/>
    </source>
</evidence>
<dbReference type="GeneID" id="69021948"/>
<keyword evidence="2" id="KW-0812">Transmembrane</keyword>
<dbReference type="AlphaFoldDB" id="A0A8H4CD88"/>
<feature type="domain" description="Tyrosinase copper-binding" evidence="3">
    <location>
        <begin position="318"/>
        <end position="329"/>
    </location>
</feature>
<dbReference type="Gene3D" id="1.10.1280.10">
    <property type="entry name" value="Di-copper center containing domain from catechol oxidase"/>
    <property type="match status" value="1"/>
</dbReference>
<reference evidence="4" key="1">
    <citation type="journal article" date="2020" name="Phytopathology">
        <title>Genome sequence and comparative analysis of Colletotrichum gloeosporioides isolated from Liriodendron leaves.</title>
        <authorList>
            <person name="Fu F.F."/>
            <person name="Hao Z."/>
            <person name="Wang P."/>
            <person name="Lu Y."/>
            <person name="Xue L.J."/>
            <person name="Wei G."/>
            <person name="Tian Y."/>
            <person name="Baishi H."/>
            <person name="Xu H."/>
            <person name="Shi J."/>
            <person name="Cheng T."/>
            <person name="Wang G."/>
            <person name="Yi Y."/>
            <person name="Chen J."/>
        </authorList>
    </citation>
    <scope>NUCLEOTIDE SEQUENCE</scope>
    <source>
        <strain evidence="4">Lc1</strain>
    </source>
</reference>
<sequence length="571" mass="63080">MLATQESGLLDIVAHAERRFLNAMIALPFEVILVLLVAVPWTAFGQNLPVTGVRSGINAQTGEVPARRDINSLYDEGGPQWDLYVGALTAMQDANETDPVSFFQIAGIHGQPYMAWSGGGPQTGADAGYCPHNQMLFGTWHRAYLSLYEQVLVQHAKRLAAAYPATSRRQYVEAAEDLRLAYWDWGANSNVPPVTALPTVVINRSDNGTLRQTTVRNPFFRYTYPESALQGDFGKFDGNNYTKRCVDDGQSFPESANDILSGFNLKEKVYNVFLTATSFDEMVSAQSQGANFEGPHGEVHVGAACGQDLVYLSTSAFDPLFWLHHTNVDRLIAYWQALHFENATMHFSYPSNQLFATPRGTITTPESPMMPFIGRGGEPLTSESVTQIRDWGYTYAPIRFWEEAPGETKMAVSRTVNSLYGPQVPNSFRGVKRRKAAPRTEYFAKVQVERSELELPCQVQLFMNGGLAGSFTLLDMPKQGKSYDQIPLRRAMKSASIGGSSTKLSLELIDDNLEVVIRKLDGTTISLERVPSLEIELEDVEIIPSATLNELPTIGKSSRRTAVARPLAVVG</sequence>
<dbReference type="PANTHER" id="PTHR11474:SF131">
    <property type="entry name" value="TYROSINASE COPPER-BINDING DOMAIN-CONTAINING PROTEIN"/>
    <property type="match status" value="1"/>
</dbReference>
<evidence type="ECO:0000313" key="5">
    <source>
        <dbReference type="Proteomes" id="UP000613401"/>
    </source>
</evidence>
<dbReference type="PRINTS" id="PR00092">
    <property type="entry name" value="TYROSINASE"/>
</dbReference>
<comment type="caution">
    <text evidence="4">The sequence shown here is derived from an EMBL/GenBank/DDBJ whole genome shotgun (WGS) entry which is preliminary data.</text>
</comment>
<keyword evidence="2" id="KW-1133">Transmembrane helix</keyword>
<feature type="transmembrane region" description="Helical" evidence="2">
    <location>
        <begin position="20"/>
        <end position="41"/>
    </location>
</feature>
<keyword evidence="1" id="KW-0479">Metal-binding</keyword>
<dbReference type="InterPro" id="IPR002227">
    <property type="entry name" value="Tyrosinase_Cu-bd"/>
</dbReference>
<dbReference type="InterPro" id="IPR050316">
    <property type="entry name" value="Tyrosinase/Hemocyanin"/>
</dbReference>
<protein>
    <submittedName>
        <fullName evidence="4">Tyrosinase</fullName>
    </submittedName>
</protein>
<proteinExistence type="predicted"/>
<name>A0A8H4CD88_COLGL</name>
<dbReference type="PROSITE" id="PS00498">
    <property type="entry name" value="TYROSINASE_2"/>
    <property type="match status" value="1"/>
</dbReference>
<dbReference type="EMBL" id="WVTB01000066">
    <property type="protein sequence ID" value="KAF3801624.1"/>
    <property type="molecule type" value="Genomic_DNA"/>
</dbReference>
<dbReference type="Pfam" id="PF00264">
    <property type="entry name" value="Tyrosinase"/>
    <property type="match status" value="1"/>
</dbReference>
<dbReference type="GO" id="GO:0046872">
    <property type="term" value="F:metal ion binding"/>
    <property type="evidence" value="ECO:0007669"/>
    <property type="project" value="UniProtKB-KW"/>
</dbReference>
<gene>
    <name evidence="4" type="ORF">GCG54_00014840</name>
</gene>
<organism evidence="4 5">
    <name type="scientific">Colletotrichum gloeosporioides</name>
    <name type="common">Anthracnose fungus</name>
    <name type="synonym">Glomerella cingulata</name>
    <dbReference type="NCBI Taxonomy" id="474922"/>
    <lineage>
        <taxon>Eukaryota</taxon>
        <taxon>Fungi</taxon>
        <taxon>Dikarya</taxon>
        <taxon>Ascomycota</taxon>
        <taxon>Pezizomycotina</taxon>
        <taxon>Sordariomycetes</taxon>
        <taxon>Hypocreomycetidae</taxon>
        <taxon>Glomerellales</taxon>
        <taxon>Glomerellaceae</taxon>
        <taxon>Colletotrichum</taxon>
        <taxon>Colletotrichum gloeosporioides species complex</taxon>
    </lineage>
</organism>
<keyword evidence="2" id="KW-0472">Membrane</keyword>
<dbReference type="RefSeq" id="XP_045260783.1">
    <property type="nucleotide sequence ID" value="XM_045414661.1"/>
</dbReference>
<keyword evidence="5" id="KW-1185">Reference proteome</keyword>